<accession>A0A1U7KJQ5</accession>
<reference evidence="1 2" key="1">
    <citation type="submission" date="2018-02" db="EMBL/GenBank/DDBJ databases">
        <title>Genome sequence of the basidiomycete white-rot fungus Phlebia centrifuga.</title>
        <authorList>
            <person name="Granchi Z."/>
            <person name="Peng M."/>
            <person name="de Vries R.P."/>
            <person name="Hilden K."/>
            <person name="Makela M.R."/>
            <person name="Grigoriev I."/>
            <person name="Riley R."/>
        </authorList>
    </citation>
    <scope>NUCLEOTIDE SEQUENCE [LARGE SCALE GENOMIC DNA]</scope>
    <source>
        <strain evidence="1 2">FBCC195</strain>
    </source>
</reference>
<evidence type="ECO:0000313" key="2">
    <source>
        <dbReference type="Proteomes" id="UP000186601"/>
    </source>
</evidence>
<keyword evidence="2" id="KW-1185">Reference proteome</keyword>
<organism evidence="1 2">
    <name type="scientific">Hermanssonia centrifuga</name>
    <dbReference type="NCBI Taxonomy" id="98765"/>
    <lineage>
        <taxon>Eukaryota</taxon>
        <taxon>Fungi</taxon>
        <taxon>Dikarya</taxon>
        <taxon>Basidiomycota</taxon>
        <taxon>Agaricomycotina</taxon>
        <taxon>Agaricomycetes</taxon>
        <taxon>Polyporales</taxon>
        <taxon>Meruliaceae</taxon>
        <taxon>Hermanssonia</taxon>
    </lineage>
</organism>
<comment type="caution">
    <text evidence="1">The sequence shown here is derived from an EMBL/GenBank/DDBJ whole genome shotgun (WGS) entry which is preliminary data.</text>
</comment>
<dbReference type="AlphaFoldDB" id="A0A1U7KJQ5"/>
<dbReference type="Proteomes" id="UP000186601">
    <property type="component" value="Unassembled WGS sequence"/>
</dbReference>
<sequence length="330" mass="36817">MSLTATYRIAPLIVDIARLHFHERVDSSEILRLPIPSQDALVANWGLLDILGLLLSSNEGQTVATRALAFTWKASLATVTDDVDLFLHYMRRTGACLSGGKCLSILDRAATWTAADWDFYCPHEGFDSFCLFLLHQLDGVTTHHTDWYGYDSNGNPYSTDGICERRRIRTDRATFDVMRSSSSSAFHPIAYFHSTLVMNYITADSFCIAYPNSTLVRKIGLIQSRQLRPQASSALQKYRGRGYHFYREARQFIAAPSTECLPHGYCTRTRRFFGDKHCISVTFGDTSTSTHVVGSRLTTSWVFGGVACTTACSAVLLRHHAESVLVGTSD</sequence>
<evidence type="ECO:0000313" key="1">
    <source>
        <dbReference type="EMBL" id="PSR75527.1"/>
    </source>
</evidence>
<dbReference type="EMBL" id="MLYV02000884">
    <property type="protein sequence ID" value="PSR75527.1"/>
    <property type="molecule type" value="Genomic_DNA"/>
</dbReference>
<dbReference type="OrthoDB" id="3270380at2759"/>
<proteinExistence type="predicted"/>
<name>A0A1U7KJQ5_9APHY</name>
<protein>
    <submittedName>
        <fullName evidence="1">Uncharacterized protein</fullName>
    </submittedName>
</protein>
<gene>
    <name evidence="1" type="ORF">PHLCEN_2v9092</name>
</gene>